<dbReference type="AlphaFoldDB" id="A0A0F9YGC5"/>
<feature type="transmembrane region" description="Helical" evidence="10">
    <location>
        <begin position="104"/>
        <end position="124"/>
    </location>
</feature>
<evidence type="ECO:0000256" key="9">
    <source>
        <dbReference type="ARBA" id="ARBA00023136"/>
    </source>
</evidence>
<dbReference type="Proteomes" id="UP000034934">
    <property type="component" value="Unassembled WGS sequence"/>
</dbReference>
<evidence type="ECO:0000256" key="8">
    <source>
        <dbReference type="ARBA" id="ARBA00022989"/>
    </source>
</evidence>
<dbReference type="Pfam" id="PF13367">
    <property type="entry name" value="PrsW-protease"/>
    <property type="match status" value="1"/>
</dbReference>
<feature type="transmembrane region" description="Helical" evidence="10">
    <location>
        <begin position="175"/>
        <end position="195"/>
    </location>
</feature>
<gene>
    <name evidence="11" type="ORF">UR19_C0002G0019</name>
</gene>
<dbReference type="PANTHER" id="PTHR36844">
    <property type="entry name" value="PROTEASE PRSW"/>
    <property type="match status" value="1"/>
</dbReference>
<proteinExistence type="inferred from homology"/>
<keyword evidence="8 10" id="KW-1133">Transmembrane helix</keyword>
<evidence type="ECO:0000256" key="10">
    <source>
        <dbReference type="SAM" id="Phobius"/>
    </source>
</evidence>
<comment type="caution">
    <text evidence="11">The sequence shown here is derived from an EMBL/GenBank/DDBJ whole genome shotgun (WGS) entry which is preliminary data.</text>
</comment>
<dbReference type="EMBL" id="LBOG01000002">
    <property type="protein sequence ID" value="KKP30498.1"/>
    <property type="molecule type" value="Genomic_DNA"/>
</dbReference>
<comment type="similarity">
    <text evidence="2">Belongs to the protease PrsW family.</text>
</comment>
<dbReference type="InterPro" id="IPR026898">
    <property type="entry name" value="PrsW"/>
</dbReference>
<dbReference type="GO" id="GO:0006508">
    <property type="term" value="P:proteolysis"/>
    <property type="evidence" value="ECO:0007669"/>
    <property type="project" value="UniProtKB-KW"/>
</dbReference>
<evidence type="ECO:0000256" key="4">
    <source>
        <dbReference type="ARBA" id="ARBA00022475"/>
    </source>
</evidence>
<evidence type="ECO:0000256" key="5">
    <source>
        <dbReference type="ARBA" id="ARBA00022670"/>
    </source>
</evidence>
<evidence type="ECO:0000256" key="7">
    <source>
        <dbReference type="ARBA" id="ARBA00022801"/>
    </source>
</evidence>
<dbReference type="GO" id="GO:0008233">
    <property type="term" value="F:peptidase activity"/>
    <property type="evidence" value="ECO:0007669"/>
    <property type="project" value="UniProtKB-KW"/>
</dbReference>
<evidence type="ECO:0000313" key="11">
    <source>
        <dbReference type="EMBL" id="KKP30498.1"/>
    </source>
</evidence>
<evidence type="ECO:0000256" key="1">
    <source>
        <dbReference type="ARBA" id="ARBA00004651"/>
    </source>
</evidence>
<keyword evidence="7" id="KW-0378">Hydrolase</keyword>
<feature type="transmembrane region" description="Helical" evidence="10">
    <location>
        <begin position="6"/>
        <end position="27"/>
    </location>
</feature>
<keyword evidence="9 10" id="KW-0472">Membrane</keyword>
<keyword evidence="5" id="KW-0645">Protease</keyword>
<accession>A0A0F9YGC5</accession>
<dbReference type="PIRSF" id="PIRSF016933">
    <property type="entry name" value="PrsW"/>
    <property type="match status" value="1"/>
</dbReference>
<feature type="transmembrane region" description="Helical" evidence="10">
    <location>
        <begin position="144"/>
        <end position="163"/>
    </location>
</feature>
<comment type="subcellular location">
    <subcellularLocation>
        <location evidence="1">Cell membrane</location>
        <topology evidence="1">Multi-pass membrane protein</topology>
    </subcellularLocation>
</comment>
<keyword evidence="6 10" id="KW-0812">Transmembrane</keyword>
<evidence type="ECO:0000256" key="2">
    <source>
        <dbReference type="ARBA" id="ARBA00009165"/>
    </source>
</evidence>
<evidence type="ECO:0000256" key="3">
    <source>
        <dbReference type="ARBA" id="ARBA00018997"/>
    </source>
</evidence>
<dbReference type="GO" id="GO:0005886">
    <property type="term" value="C:plasma membrane"/>
    <property type="evidence" value="ECO:0007669"/>
    <property type="project" value="UniProtKB-SubCell"/>
</dbReference>
<keyword evidence="4" id="KW-1003">Cell membrane</keyword>
<dbReference type="PANTHER" id="PTHR36844:SF1">
    <property type="entry name" value="PROTEASE PRSW"/>
    <property type="match status" value="1"/>
</dbReference>
<name>A0A0F9YGC5_9BACT</name>
<organism evidence="11 12">
    <name type="scientific">Candidatus Nomurabacteria bacterium GW2011_GWF1_31_48</name>
    <dbReference type="NCBI Taxonomy" id="1618767"/>
    <lineage>
        <taxon>Bacteria</taxon>
        <taxon>Candidatus Nomuraibacteriota</taxon>
    </lineage>
</organism>
<reference evidence="11 12" key="1">
    <citation type="journal article" date="2015" name="Nature">
        <title>rRNA introns, odd ribosomes, and small enigmatic genomes across a large radiation of phyla.</title>
        <authorList>
            <person name="Brown C.T."/>
            <person name="Hug L.A."/>
            <person name="Thomas B.C."/>
            <person name="Sharon I."/>
            <person name="Castelle C.J."/>
            <person name="Singh A."/>
            <person name="Wilkins M.J."/>
            <person name="Williams K.H."/>
            <person name="Banfield J.F."/>
        </authorList>
    </citation>
    <scope>NUCLEOTIDE SEQUENCE [LARGE SCALE GENOMIC DNA]</scope>
</reference>
<dbReference type="InterPro" id="IPR023596">
    <property type="entry name" value="Peptidase_PrsW_arch/bac"/>
</dbReference>
<feature type="transmembrane region" description="Helical" evidence="10">
    <location>
        <begin position="201"/>
        <end position="220"/>
    </location>
</feature>
<protein>
    <recommendedName>
        <fullName evidence="3">Protease PrsW</fullName>
    </recommendedName>
</protein>
<feature type="transmembrane region" description="Helical" evidence="10">
    <location>
        <begin position="39"/>
        <end position="60"/>
    </location>
</feature>
<evidence type="ECO:0000256" key="6">
    <source>
        <dbReference type="ARBA" id="ARBA00022692"/>
    </source>
</evidence>
<sequence>MITDPKILGLALLGGIIPALFWLWFWLKEDNQKPEPKGLIASLFFIGMISVLFIIPVQKFLQSSIDSYQWQIISWASAEELIKYLSVVIILYKTNRIDEPIDWPIFLITVALGFAALENTMFLIKPISLNDATVGLLTGQLRFLGSTLLHAVSSGIIGISLGLSFSKVKFIKKVYLFWGLIFAITLHSSFNFFIIDSNGNNSFKILGFLWVVTIIIMLLFEKLRRMSE</sequence>
<evidence type="ECO:0000313" key="12">
    <source>
        <dbReference type="Proteomes" id="UP000034934"/>
    </source>
</evidence>